<accession>A0AAD9D6M9</accession>
<protein>
    <submittedName>
        <fullName evidence="1">Uncharacterized protein</fullName>
    </submittedName>
</protein>
<sequence length="285" mass="31694">MTSSILFIFKTNTPNHFSALPPTMAYLSPLSFLLLIVAAAVVSLPACSSFQTAQTRTLKLSRQQHTPLFSKDDMSNVDEYRNGVTEFLSNFMQRTPQEAGEDVDPLGYIDFSAPKVGKMSLEKLAATLDAELYEKEWFVTGNVNPIYFGDDFQFQDPDVKLTGIEDYARGVKKLFSEDSRAQIISCEVNTAIPNTITVTWRLSGGVNIGPGLQIKPYICYTDLTVDEVTGLVVFQEDKFDIPGWDILLSALFPFLIGKVTAPPAPEVKPRVVKMPVEEKKLFGIF</sequence>
<dbReference type="EMBL" id="JATAAI010000032">
    <property type="protein sequence ID" value="KAK1735867.1"/>
    <property type="molecule type" value="Genomic_DNA"/>
</dbReference>
<keyword evidence="2" id="KW-1185">Reference proteome</keyword>
<organism evidence="1 2">
    <name type="scientific">Skeletonema marinoi</name>
    <dbReference type="NCBI Taxonomy" id="267567"/>
    <lineage>
        <taxon>Eukaryota</taxon>
        <taxon>Sar</taxon>
        <taxon>Stramenopiles</taxon>
        <taxon>Ochrophyta</taxon>
        <taxon>Bacillariophyta</taxon>
        <taxon>Coscinodiscophyceae</taxon>
        <taxon>Thalassiosirophycidae</taxon>
        <taxon>Thalassiosirales</taxon>
        <taxon>Skeletonemataceae</taxon>
        <taxon>Skeletonema</taxon>
        <taxon>Skeletonema marinoi-dohrnii complex</taxon>
    </lineage>
</organism>
<dbReference type="Proteomes" id="UP001224775">
    <property type="component" value="Unassembled WGS sequence"/>
</dbReference>
<proteinExistence type="predicted"/>
<comment type="caution">
    <text evidence="1">The sequence shown here is derived from an EMBL/GenBank/DDBJ whole genome shotgun (WGS) entry which is preliminary data.</text>
</comment>
<evidence type="ECO:0000313" key="1">
    <source>
        <dbReference type="EMBL" id="KAK1735867.1"/>
    </source>
</evidence>
<gene>
    <name evidence="1" type="ORF">QTG54_013573</name>
</gene>
<dbReference type="AlphaFoldDB" id="A0AAD9D6M9"/>
<evidence type="ECO:0000313" key="2">
    <source>
        <dbReference type="Proteomes" id="UP001224775"/>
    </source>
</evidence>
<dbReference type="PANTHER" id="PTHR34123:SF1">
    <property type="entry name" value="OS04G0578200 PROTEIN"/>
    <property type="match status" value="1"/>
</dbReference>
<name>A0AAD9D6M9_9STRA</name>
<dbReference type="PANTHER" id="PTHR34123">
    <property type="entry name" value="OS04G0578200 PROTEIN"/>
    <property type="match status" value="1"/>
</dbReference>
<reference evidence="1" key="1">
    <citation type="submission" date="2023-06" db="EMBL/GenBank/DDBJ databases">
        <title>Survivors Of The Sea: Transcriptome response of Skeletonema marinoi to long-term dormancy.</title>
        <authorList>
            <person name="Pinder M.I.M."/>
            <person name="Kourtchenko O."/>
            <person name="Robertson E.K."/>
            <person name="Larsson T."/>
            <person name="Maumus F."/>
            <person name="Osuna-Cruz C.M."/>
            <person name="Vancaester E."/>
            <person name="Stenow R."/>
            <person name="Vandepoele K."/>
            <person name="Ploug H."/>
            <person name="Bruchert V."/>
            <person name="Godhe A."/>
            <person name="Topel M."/>
        </authorList>
    </citation>
    <scope>NUCLEOTIDE SEQUENCE</scope>
    <source>
        <strain evidence="1">R05AC</strain>
    </source>
</reference>